<evidence type="ECO:0000313" key="4">
    <source>
        <dbReference type="Proteomes" id="UP001152888"/>
    </source>
</evidence>
<evidence type="ECO:0000259" key="2">
    <source>
        <dbReference type="Pfam" id="PF16003"/>
    </source>
</evidence>
<feature type="domain" description="DUF4776" evidence="2">
    <location>
        <begin position="1254"/>
        <end position="1298"/>
    </location>
</feature>
<dbReference type="Pfam" id="PF14924">
    <property type="entry name" value="MAP10_N"/>
    <property type="match status" value="1"/>
</dbReference>
<dbReference type="OrthoDB" id="7883086at2759"/>
<protein>
    <recommendedName>
        <fullName evidence="2">DUF4776 domain-containing protein</fullName>
    </recommendedName>
</protein>
<reference evidence="3" key="1">
    <citation type="submission" date="2022-03" db="EMBL/GenBank/DDBJ databases">
        <authorList>
            <person name="Sayadi A."/>
        </authorList>
    </citation>
    <scope>NUCLEOTIDE SEQUENCE</scope>
</reference>
<feature type="compositionally biased region" description="Polar residues" evidence="1">
    <location>
        <begin position="1038"/>
        <end position="1049"/>
    </location>
</feature>
<feature type="compositionally biased region" description="Basic and acidic residues" evidence="1">
    <location>
        <begin position="1025"/>
        <end position="1037"/>
    </location>
</feature>
<comment type="caution">
    <text evidence="3">The sequence shown here is derived from an EMBL/GenBank/DDBJ whole genome shotgun (WGS) entry which is preliminary data.</text>
</comment>
<keyword evidence="4" id="KW-1185">Reference proteome</keyword>
<dbReference type="Pfam" id="PF16003">
    <property type="entry name" value="DUF4776"/>
    <property type="match status" value="2"/>
</dbReference>
<gene>
    <name evidence="3" type="ORF">ACAOBT_LOCUS1063</name>
</gene>
<dbReference type="InterPro" id="IPR031949">
    <property type="entry name" value="DUF4776"/>
</dbReference>
<dbReference type="PANTHER" id="PTHR39079:SF1">
    <property type="entry name" value="GH11706P-RELATED"/>
    <property type="match status" value="1"/>
</dbReference>
<feature type="domain" description="DUF4776" evidence="2">
    <location>
        <begin position="1042"/>
        <end position="1234"/>
    </location>
</feature>
<proteinExistence type="predicted"/>
<sequence length="1323" mass="145579">MLRNRLYMIEVHVNDLTFRADYGTFPRRKEVMFNIQFGKIMDIDIDPEDFPAEEPKGPVKNVISLNVGKTFLFSTEPKQLIDSLKTLPLEVSLKVENKLVGTGLIAWKQDFIDMAKLCTDSVVRSSVLEGVIPMNKGDDIVGGVDIFLRMTCYADGLETAYRKNKNGTFDFINKKNGATYNCKSELSSKGDPLMCANLHGSMVCPIGGKKDLSWTDLFGGTAVCVRPSMVGTLMEEETLSGGGNLVEILAQSSAFDIVSMVFRPPENKFFDFFNMVSVPSGQDDKGRKINSEIELSSTKYREEDDRLLLTSEKIGRQLCKNKDCPAAVKFKEYGIGPLANEKCLGTLYGEVDPPCTYGLSNTYGVMENYGPFGVYSRPKRPDQPFIPKQPPEADPVPPMEAEVYLPLKKPCPGAPKPPCTPKLCCACYRQKNGGGLKRGSPHQELNTVGGCRGMLKGGNNADATPVLRLRGGGSGEFADPPLAESTRLSVPKTPLAASTRIEPRSPFQECKSVMDQFDAVLAAYKRALGPCGEATCPYAQSIAEENCRKICEHPPKDSDSISCSETPCNIVQCSYQEPRKFDIPGGCGSLKCAYTKYKLGLVDDDAALELACLPPAISGKCGHQKCPYPWPSDLLPIHWDCPEPLPKGPCRNPNCPHQPANLRNIKCPPPKPGPCGKVTCPFAMPEPCDKPNCPFRPRPCLFLEQEKLKKRQQERREVQDAGGVEVCENPECPFAQQGNPVEHDPRYEGEFESCANPACPHAQTPRKKKTRGSPNCPFADEGPNECANPQCPFAPPSPKTNFCGSPQCPHALKPKAKGDFSGNLDCPNAPNPAEVDSGSNPKCPFAAKQKKSEDSFCGNPACPYNPQQENTSDEVCDNPKCPAKKRKIEQEGICENPGCAYQNSDQCATLYDDDLDNKRPSEEKCPKVEAKCAEDAGDVCDNPECPFGNNKAGEEFICRDPLCMYAQPLASCGIPDCPYEPIPFLYCPSRKFPSNRPPPPQSSRRSSSACYREAQPGGEPECDGDEKLRKDECENRRQSFSSARRTSATLEAGASRRSSSKKTELAGLERGDAEQLPIGAEGKKKHRKKRSAFVYSVGERYPGVKVGHKECVTPVFNVPPKMGWLWNVGTMYSQPRRGWRPGAIQKSIAQRIRAHRQAKGLGYFRPPKFRKSKGGLGDSTDEIRVHPKPTLHICKKDGAYLITMNPLKDPYSLVENENPYMDCTPMQFRITKNKNKEDGDDDSKMCTCKDDEATSSSASELDIEFTPPAGIIHPDRFKKKKNVVHTDTQYEPDDFATKKEKGGKGGKKDKKGGKSGKGKIGKK</sequence>
<dbReference type="PANTHER" id="PTHR39079">
    <property type="entry name" value="FI08034P-RELATED"/>
    <property type="match status" value="1"/>
</dbReference>
<feature type="compositionally biased region" description="Basic residues" evidence="1">
    <location>
        <begin position="1304"/>
        <end position="1323"/>
    </location>
</feature>
<name>A0A9P0JJD8_ACAOB</name>
<feature type="compositionally biased region" description="Basic and acidic residues" evidence="1">
    <location>
        <begin position="1061"/>
        <end position="1073"/>
    </location>
</feature>
<feature type="region of interest" description="Disordered" evidence="1">
    <location>
        <begin position="993"/>
        <end position="1085"/>
    </location>
</feature>
<dbReference type="EMBL" id="CAKOFQ010006660">
    <property type="protein sequence ID" value="CAH1955440.1"/>
    <property type="molecule type" value="Genomic_DNA"/>
</dbReference>
<feature type="region of interest" description="Disordered" evidence="1">
    <location>
        <begin position="1257"/>
        <end position="1323"/>
    </location>
</feature>
<dbReference type="Proteomes" id="UP001152888">
    <property type="component" value="Unassembled WGS sequence"/>
</dbReference>
<evidence type="ECO:0000313" key="3">
    <source>
        <dbReference type="EMBL" id="CAH1955440.1"/>
    </source>
</evidence>
<accession>A0A9P0JJD8</accession>
<organism evidence="3 4">
    <name type="scientific">Acanthoscelides obtectus</name>
    <name type="common">Bean weevil</name>
    <name type="synonym">Bruchus obtectus</name>
    <dbReference type="NCBI Taxonomy" id="200917"/>
    <lineage>
        <taxon>Eukaryota</taxon>
        <taxon>Metazoa</taxon>
        <taxon>Ecdysozoa</taxon>
        <taxon>Arthropoda</taxon>
        <taxon>Hexapoda</taxon>
        <taxon>Insecta</taxon>
        <taxon>Pterygota</taxon>
        <taxon>Neoptera</taxon>
        <taxon>Endopterygota</taxon>
        <taxon>Coleoptera</taxon>
        <taxon>Polyphaga</taxon>
        <taxon>Cucujiformia</taxon>
        <taxon>Chrysomeloidea</taxon>
        <taxon>Chrysomelidae</taxon>
        <taxon>Bruchinae</taxon>
        <taxon>Bruchini</taxon>
        <taxon>Acanthoscelides</taxon>
    </lineage>
</organism>
<evidence type="ECO:0000256" key="1">
    <source>
        <dbReference type="SAM" id="MobiDB-lite"/>
    </source>
</evidence>